<reference evidence="2" key="2">
    <citation type="journal article" date="2023" name="IMA Fungus">
        <title>Comparative genomic study of the Penicillium genus elucidates a diverse pangenome and 15 lateral gene transfer events.</title>
        <authorList>
            <person name="Petersen C."/>
            <person name="Sorensen T."/>
            <person name="Nielsen M.R."/>
            <person name="Sondergaard T.E."/>
            <person name="Sorensen J.L."/>
            <person name="Fitzpatrick D.A."/>
            <person name="Frisvad J.C."/>
            <person name="Nielsen K.L."/>
        </authorList>
    </citation>
    <scope>NUCLEOTIDE SEQUENCE</scope>
    <source>
        <strain evidence="2">IBT 16125</strain>
    </source>
</reference>
<dbReference type="Pfam" id="PF00583">
    <property type="entry name" value="Acetyltransf_1"/>
    <property type="match status" value="1"/>
</dbReference>
<dbReference type="EMBL" id="JAPVEA010000001">
    <property type="protein sequence ID" value="KAJ5464378.1"/>
    <property type="molecule type" value="Genomic_DNA"/>
</dbReference>
<keyword evidence="3" id="KW-1185">Reference proteome</keyword>
<dbReference type="CDD" id="cd04301">
    <property type="entry name" value="NAT_SF"/>
    <property type="match status" value="1"/>
</dbReference>
<comment type="caution">
    <text evidence="2">The sequence shown here is derived from an EMBL/GenBank/DDBJ whole genome shotgun (WGS) entry which is preliminary data.</text>
</comment>
<organism evidence="2 3">
    <name type="scientific">Penicillium daleae</name>
    <dbReference type="NCBI Taxonomy" id="63821"/>
    <lineage>
        <taxon>Eukaryota</taxon>
        <taxon>Fungi</taxon>
        <taxon>Dikarya</taxon>
        <taxon>Ascomycota</taxon>
        <taxon>Pezizomycotina</taxon>
        <taxon>Eurotiomycetes</taxon>
        <taxon>Eurotiomycetidae</taxon>
        <taxon>Eurotiales</taxon>
        <taxon>Aspergillaceae</taxon>
        <taxon>Penicillium</taxon>
    </lineage>
</organism>
<dbReference type="PROSITE" id="PS51186">
    <property type="entry name" value="GNAT"/>
    <property type="match status" value="1"/>
</dbReference>
<gene>
    <name evidence="2" type="ORF">N7458_000064</name>
</gene>
<reference evidence="2" key="1">
    <citation type="submission" date="2022-12" db="EMBL/GenBank/DDBJ databases">
        <authorList>
            <person name="Petersen C."/>
        </authorList>
    </citation>
    <scope>NUCLEOTIDE SEQUENCE</scope>
    <source>
        <strain evidence="2">IBT 16125</strain>
    </source>
</reference>
<dbReference type="Proteomes" id="UP001213681">
    <property type="component" value="Unassembled WGS sequence"/>
</dbReference>
<dbReference type="SUPFAM" id="SSF55729">
    <property type="entry name" value="Acyl-CoA N-acyltransferases (Nat)"/>
    <property type="match status" value="1"/>
</dbReference>
<dbReference type="Gene3D" id="3.40.630.30">
    <property type="match status" value="1"/>
</dbReference>
<dbReference type="PANTHER" id="PTHR43305:SF1">
    <property type="entry name" value="FAMILY N-ACETYLTRANSFERASE, PUTATIVE (AFU_ORTHOLOGUE AFUA_2G01380)-RELATED"/>
    <property type="match status" value="1"/>
</dbReference>
<proteinExistence type="predicted"/>
<protein>
    <recommendedName>
        <fullName evidence="1">N-acetyltransferase domain-containing protein</fullName>
    </recommendedName>
</protein>
<accession>A0AAD6CFW1</accession>
<evidence type="ECO:0000313" key="2">
    <source>
        <dbReference type="EMBL" id="KAJ5464378.1"/>
    </source>
</evidence>
<dbReference type="AlphaFoldDB" id="A0AAD6CFW1"/>
<name>A0AAD6CFW1_9EURO</name>
<dbReference type="GeneID" id="81593701"/>
<evidence type="ECO:0000313" key="3">
    <source>
        <dbReference type="Proteomes" id="UP001213681"/>
    </source>
</evidence>
<dbReference type="PANTHER" id="PTHR43305">
    <property type="entry name" value="FAMILY N-ACETYLTRANSFERASE, PUTATIVE (AFU_ORTHOLOGUE AFUA_2G01380)-RELATED"/>
    <property type="match status" value="1"/>
</dbReference>
<dbReference type="InterPro" id="IPR000182">
    <property type="entry name" value="GNAT_dom"/>
</dbReference>
<dbReference type="InterPro" id="IPR052777">
    <property type="entry name" value="Acetyltransferase_Enz"/>
</dbReference>
<dbReference type="InterPro" id="IPR016181">
    <property type="entry name" value="Acyl_CoA_acyltransferase"/>
</dbReference>
<sequence length="187" mass="20541">MAVRIESAQFPADTAAIHSLFSGYAASLCIDLTFQSFEDELNSLPGKYGASQGGALLIARAQKSDTTIENDVIRPESASQTSDSTSIVSQIESVVGCVGLRCNDDHWCEMKRLYVKPETRGLRLGDKLVEAILAQAKALGYRGIRLDTLPDMVAAQRLYRRHGFVEIEPYYDTPLEGTIFMGCDLTK</sequence>
<evidence type="ECO:0000259" key="1">
    <source>
        <dbReference type="PROSITE" id="PS51186"/>
    </source>
</evidence>
<dbReference type="RefSeq" id="XP_056771225.1">
    <property type="nucleotide sequence ID" value="XM_056903458.1"/>
</dbReference>
<dbReference type="GO" id="GO:0016747">
    <property type="term" value="F:acyltransferase activity, transferring groups other than amino-acyl groups"/>
    <property type="evidence" value="ECO:0007669"/>
    <property type="project" value="InterPro"/>
</dbReference>
<feature type="domain" description="N-acetyltransferase" evidence="1">
    <location>
        <begin position="32"/>
        <end position="186"/>
    </location>
</feature>